<dbReference type="EMBL" id="BOQP01000026">
    <property type="protein sequence ID" value="GIM75988.1"/>
    <property type="molecule type" value="Genomic_DNA"/>
</dbReference>
<dbReference type="InterPro" id="IPR029068">
    <property type="entry name" value="Glyas_Bleomycin-R_OHBP_Dase"/>
</dbReference>
<dbReference type="InterPro" id="IPR004360">
    <property type="entry name" value="Glyas_Fos-R_dOase_dom"/>
</dbReference>
<dbReference type="CDD" id="cd06588">
    <property type="entry name" value="PhnB_like"/>
    <property type="match status" value="1"/>
</dbReference>
<accession>A0A919W0X2</accession>
<dbReference type="PANTHER" id="PTHR33990:SF1">
    <property type="entry name" value="PROTEIN YJDN"/>
    <property type="match status" value="1"/>
</dbReference>
<dbReference type="PANTHER" id="PTHR33990">
    <property type="entry name" value="PROTEIN YJDN-RELATED"/>
    <property type="match status" value="1"/>
</dbReference>
<dbReference type="SUPFAM" id="SSF54593">
    <property type="entry name" value="Glyoxalase/Bleomycin resistance protein/Dihydroxybiphenyl dioxygenase"/>
    <property type="match status" value="1"/>
</dbReference>
<evidence type="ECO:0000313" key="3">
    <source>
        <dbReference type="Proteomes" id="UP000680865"/>
    </source>
</evidence>
<organism evidence="2 3">
    <name type="scientific">Winogradskya consettensis</name>
    <dbReference type="NCBI Taxonomy" id="113560"/>
    <lineage>
        <taxon>Bacteria</taxon>
        <taxon>Bacillati</taxon>
        <taxon>Actinomycetota</taxon>
        <taxon>Actinomycetes</taxon>
        <taxon>Micromonosporales</taxon>
        <taxon>Micromonosporaceae</taxon>
        <taxon>Winogradskya</taxon>
    </lineage>
</organism>
<dbReference type="Pfam" id="PF00903">
    <property type="entry name" value="Glyoxalase"/>
    <property type="match status" value="1"/>
</dbReference>
<gene>
    <name evidence="2" type="ORF">Aco04nite_48090</name>
</gene>
<dbReference type="RefSeq" id="WP_212999491.1">
    <property type="nucleotide sequence ID" value="NZ_BAAATW010000034.1"/>
</dbReference>
<name>A0A919W0X2_9ACTN</name>
<reference evidence="2" key="1">
    <citation type="submission" date="2021-03" db="EMBL/GenBank/DDBJ databases">
        <title>Whole genome shotgun sequence of Actinoplanes consettensis NBRC 14913.</title>
        <authorList>
            <person name="Komaki H."/>
            <person name="Tamura T."/>
        </authorList>
    </citation>
    <scope>NUCLEOTIDE SEQUENCE</scope>
    <source>
        <strain evidence="2">NBRC 14913</strain>
    </source>
</reference>
<protein>
    <submittedName>
        <fullName evidence="2">VOC family protein</fullName>
    </submittedName>
</protein>
<comment type="caution">
    <text evidence="2">The sequence shown here is derived from an EMBL/GenBank/DDBJ whole genome shotgun (WGS) entry which is preliminary data.</text>
</comment>
<dbReference type="AlphaFoldDB" id="A0A919W0X2"/>
<sequence length="138" mass="14830">MPVRLNPYIAFADGKARAAMEFYHSVFGGKLDISTFGEFGAPDPALADKVMHGMLVNDDDFALMGADSPPGMEHVPGNNIAVSLSGDDADKLRGYWEKLSAGGTVTLPLEKQMWGDEFGTCKDKFGIEWMVNIAGAQA</sequence>
<keyword evidence="3" id="KW-1185">Reference proteome</keyword>
<dbReference type="Proteomes" id="UP000680865">
    <property type="component" value="Unassembled WGS sequence"/>
</dbReference>
<evidence type="ECO:0000313" key="2">
    <source>
        <dbReference type="EMBL" id="GIM75988.1"/>
    </source>
</evidence>
<dbReference type="Gene3D" id="3.10.180.10">
    <property type="entry name" value="2,3-Dihydroxybiphenyl 1,2-Dioxygenase, domain 1"/>
    <property type="match status" value="1"/>
</dbReference>
<proteinExistence type="predicted"/>
<evidence type="ECO:0000259" key="1">
    <source>
        <dbReference type="Pfam" id="PF00903"/>
    </source>
</evidence>
<dbReference type="InterPro" id="IPR028973">
    <property type="entry name" value="PhnB-like"/>
</dbReference>
<feature type="domain" description="Glyoxalase/fosfomycin resistance/dioxygenase" evidence="1">
    <location>
        <begin position="8"/>
        <end position="131"/>
    </location>
</feature>